<feature type="non-terminal residue" evidence="2">
    <location>
        <position position="99"/>
    </location>
</feature>
<keyword evidence="1" id="KW-1133">Transmembrane helix</keyword>
<feature type="transmembrane region" description="Helical" evidence="1">
    <location>
        <begin position="66"/>
        <end position="89"/>
    </location>
</feature>
<gene>
    <name evidence="2" type="ORF">g.47448</name>
</gene>
<name>A0A1B6F0C3_9HEMI</name>
<dbReference type="AlphaFoldDB" id="A0A1B6F0C3"/>
<organism evidence="2">
    <name type="scientific">Cuerna arida</name>
    <dbReference type="NCBI Taxonomy" id="1464854"/>
    <lineage>
        <taxon>Eukaryota</taxon>
        <taxon>Metazoa</taxon>
        <taxon>Ecdysozoa</taxon>
        <taxon>Arthropoda</taxon>
        <taxon>Hexapoda</taxon>
        <taxon>Insecta</taxon>
        <taxon>Pterygota</taxon>
        <taxon>Neoptera</taxon>
        <taxon>Paraneoptera</taxon>
        <taxon>Hemiptera</taxon>
        <taxon>Auchenorrhyncha</taxon>
        <taxon>Membracoidea</taxon>
        <taxon>Cicadellidae</taxon>
        <taxon>Cicadellinae</taxon>
        <taxon>Proconiini</taxon>
        <taxon>Cuerna</taxon>
    </lineage>
</organism>
<keyword evidence="1" id="KW-0472">Membrane</keyword>
<evidence type="ECO:0000256" key="1">
    <source>
        <dbReference type="SAM" id="Phobius"/>
    </source>
</evidence>
<evidence type="ECO:0000313" key="2">
    <source>
        <dbReference type="EMBL" id="JAS43648.1"/>
    </source>
</evidence>
<accession>A0A1B6F0C3</accession>
<sequence length="99" mass="11346">HFCHCVHNMTEFPPEDDQKCLFRCQEDNTRSCGGAQTLSFYSTTYTNHTRSDLNAVNHHRSNSIPVVLFIGVVTFFISISALIITMAFCRSRQVMTIER</sequence>
<dbReference type="EMBL" id="GECZ01026121">
    <property type="protein sequence ID" value="JAS43648.1"/>
    <property type="molecule type" value="Transcribed_RNA"/>
</dbReference>
<proteinExistence type="predicted"/>
<keyword evidence="1" id="KW-0812">Transmembrane</keyword>
<protein>
    <submittedName>
        <fullName evidence="2">Uncharacterized protein</fullName>
    </submittedName>
</protein>
<feature type="non-terminal residue" evidence="2">
    <location>
        <position position="1"/>
    </location>
</feature>
<reference evidence="2" key="1">
    <citation type="submission" date="2015-11" db="EMBL/GenBank/DDBJ databases">
        <title>De novo transcriptome assembly of four potential Pierce s Disease insect vectors from Arizona vineyards.</title>
        <authorList>
            <person name="Tassone E.E."/>
        </authorList>
    </citation>
    <scope>NUCLEOTIDE SEQUENCE</scope>
</reference>